<dbReference type="EMBL" id="WNKW01000001">
    <property type="protein sequence ID" value="MTW31649.1"/>
    <property type="molecule type" value="Genomic_DNA"/>
</dbReference>
<feature type="coiled-coil region" evidence="1">
    <location>
        <begin position="99"/>
        <end position="133"/>
    </location>
</feature>
<gene>
    <name evidence="2" type="ORF">GM655_02290</name>
</gene>
<organism evidence="2 3">
    <name type="scientific">Pseudoduganella danionis</name>
    <dbReference type="NCBI Taxonomy" id="1890295"/>
    <lineage>
        <taxon>Bacteria</taxon>
        <taxon>Pseudomonadati</taxon>
        <taxon>Pseudomonadota</taxon>
        <taxon>Betaproteobacteria</taxon>
        <taxon>Burkholderiales</taxon>
        <taxon>Oxalobacteraceae</taxon>
        <taxon>Telluria group</taxon>
        <taxon>Pseudoduganella</taxon>
    </lineage>
</organism>
<evidence type="ECO:0000313" key="2">
    <source>
        <dbReference type="EMBL" id="MTW31649.1"/>
    </source>
</evidence>
<reference evidence="2 3" key="1">
    <citation type="submission" date="2019-11" db="EMBL/GenBank/DDBJ databases">
        <title>Type strains purchased from KCTC, JCM and DSMZ.</title>
        <authorList>
            <person name="Lu H."/>
        </authorList>
    </citation>
    <scope>NUCLEOTIDE SEQUENCE [LARGE SCALE GENOMIC DNA]</scope>
    <source>
        <strain evidence="2 3">DSM 103461</strain>
    </source>
</reference>
<name>A0ABW9SML8_9BURK</name>
<comment type="caution">
    <text evidence="2">The sequence shown here is derived from an EMBL/GenBank/DDBJ whole genome shotgun (WGS) entry which is preliminary data.</text>
</comment>
<dbReference type="Proteomes" id="UP000735592">
    <property type="component" value="Unassembled WGS sequence"/>
</dbReference>
<accession>A0ABW9SML8</accession>
<keyword evidence="3" id="KW-1185">Reference proteome</keyword>
<sequence length="204" mass="22986">MSIIEPITLTVAELAARWQQSEAQILASGLPMYFYFDGLVFEFGDKWHRQHGELQEARNLEAQQARQSTVDLDIQRQNLHRRGLLKLTQWEAPLDDDALAALYAEQEHLIQDIKRLQALLKDRNEERQRHVRNGLLRAAPRTLREIAAQGRSGFPNFAFMPASSGADEKISAGAVVALEDGFPAKTSLTAADLVISMHDIRSKE</sequence>
<proteinExistence type="predicted"/>
<protein>
    <submittedName>
        <fullName evidence="2">Uncharacterized protein</fullName>
    </submittedName>
</protein>
<keyword evidence="1" id="KW-0175">Coiled coil</keyword>
<evidence type="ECO:0000256" key="1">
    <source>
        <dbReference type="SAM" id="Coils"/>
    </source>
</evidence>
<dbReference type="RefSeq" id="WP_155433002.1">
    <property type="nucleotide sequence ID" value="NZ_JAYRJW010000008.1"/>
</dbReference>
<evidence type="ECO:0000313" key="3">
    <source>
        <dbReference type="Proteomes" id="UP000735592"/>
    </source>
</evidence>